<proteinExistence type="predicted"/>
<dbReference type="AlphaFoldDB" id="A0A6J7SRC9"/>
<dbReference type="EMBL" id="CAFBQE010000001">
    <property type="protein sequence ID" value="CAB5043697.1"/>
    <property type="molecule type" value="Genomic_DNA"/>
</dbReference>
<name>A0A6J7SRC9_9ZZZZ</name>
<protein>
    <submittedName>
        <fullName evidence="1">Unannotated protein</fullName>
    </submittedName>
</protein>
<gene>
    <name evidence="1" type="ORF">UFOPK4284_00012</name>
</gene>
<sequence length="68" mass="7922">MGRIILTGISQGKHKFRLEYPVVEGKTICMAICKCRYEVEILDFENYGGAKDLQMKWEKHIGTWKGWS</sequence>
<accession>A0A6J7SRC9</accession>
<organism evidence="1">
    <name type="scientific">freshwater metagenome</name>
    <dbReference type="NCBI Taxonomy" id="449393"/>
    <lineage>
        <taxon>unclassified sequences</taxon>
        <taxon>metagenomes</taxon>
        <taxon>ecological metagenomes</taxon>
    </lineage>
</organism>
<evidence type="ECO:0000313" key="1">
    <source>
        <dbReference type="EMBL" id="CAB5043697.1"/>
    </source>
</evidence>
<reference evidence="1" key="1">
    <citation type="submission" date="2020-05" db="EMBL/GenBank/DDBJ databases">
        <authorList>
            <person name="Chiriac C."/>
            <person name="Salcher M."/>
            <person name="Ghai R."/>
            <person name="Kavagutti S V."/>
        </authorList>
    </citation>
    <scope>NUCLEOTIDE SEQUENCE</scope>
</reference>